<dbReference type="InterPro" id="IPR011712">
    <property type="entry name" value="Sig_transdc_His_kin_sub3_dim/P"/>
</dbReference>
<gene>
    <name evidence="18" type="primary">narX_1</name>
    <name evidence="18" type="ORF">VPAL9027_00540</name>
</gene>
<evidence type="ECO:0000256" key="4">
    <source>
        <dbReference type="ARBA" id="ARBA00022519"/>
    </source>
</evidence>
<evidence type="ECO:0000259" key="16">
    <source>
        <dbReference type="PROSITE" id="PS50109"/>
    </source>
</evidence>
<dbReference type="SUPFAM" id="SSF158472">
    <property type="entry name" value="HAMP domain-like"/>
    <property type="match status" value="1"/>
</dbReference>
<dbReference type="GO" id="GO:0000155">
    <property type="term" value="F:phosphorelay sensor kinase activity"/>
    <property type="evidence" value="ECO:0007669"/>
    <property type="project" value="UniProtKB-UniRule"/>
</dbReference>
<feature type="domain" description="HAMP" evidence="17">
    <location>
        <begin position="134"/>
        <end position="187"/>
    </location>
</feature>
<dbReference type="InterPro" id="IPR029095">
    <property type="entry name" value="NarX-like_N"/>
</dbReference>
<dbReference type="InterPro" id="IPR003594">
    <property type="entry name" value="HATPase_dom"/>
</dbReference>
<dbReference type="InterPro" id="IPR016380">
    <property type="entry name" value="Sig_transdc_His_kin_NarX/NarQ"/>
</dbReference>
<dbReference type="InterPro" id="IPR005467">
    <property type="entry name" value="His_kinase_dom"/>
</dbReference>
<dbReference type="AlphaFoldDB" id="A0A1R4B114"/>
<evidence type="ECO:0000256" key="8">
    <source>
        <dbReference type="ARBA" id="ARBA00022741"/>
    </source>
</evidence>
<dbReference type="InterPro" id="IPR003660">
    <property type="entry name" value="HAMP_dom"/>
</dbReference>
<keyword evidence="5" id="KW-0597">Phosphoprotein</keyword>
<keyword evidence="19" id="KW-1185">Reference proteome</keyword>
<keyword evidence="3 14" id="KW-1003">Cell membrane</keyword>
<dbReference type="GO" id="GO:0005524">
    <property type="term" value="F:ATP binding"/>
    <property type="evidence" value="ECO:0007669"/>
    <property type="project" value="UniProtKB-UniRule"/>
</dbReference>
<comment type="catalytic activity">
    <reaction evidence="1 14">
        <text>ATP + protein L-histidine = ADP + protein N-phospho-L-histidine.</text>
        <dbReference type="EC" id="2.7.13.3"/>
    </reaction>
</comment>
<evidence type="ECO:0000256" key="12">
    <source>
        <dbReference type="ARBA" id="ARBA00023012"/>
    </source>
</evidence>
<keyword evidence="11 15" id="KW-1133">Transmembrane helix</keyword>
<keyword evidence="4 14" id="KW-0997">Cell inner membrane</keyword>
<dbReference type="CDD" id="cd16917">
    <property type="entry name" value="HATPase_UhpB-NarQ-NarX-like"/>
    <property type="match status" value="1"/>
</dbReference>
<dbReference type="Gene3D" id="3.30.565.10">
    <property type="entry name" value="Histidine kinase-like ATPase, C-terminal domain"/>
    <property type="match status" value="1"/>
</dbReference>
<evidence type="ECO:0000313" key="18">
    <source>
        <dbReference type="EMBL" id="SJL82610.1"/>
    </source>
</evidence>
<evidence type="ECO:0000256" key="11">
    <source>
        <dbReference type="ARBA" id="ARBA00022989"/>
    </source>
</evidence>
<proteinExistence type="predicted"/>
<keyword evidence="6 14" id="KW-0808">Transferase</keyword>
<evidence type="ECO:0000256" key="15">
    <source>
        <dbReference type="SAM" id="Phobius"/>
    </source>
</evidence>
<organism evidence="18 19">
    <name type="scientific">Vibrio palustris</name>
    <dbReference type="NCBI Taxonomy" id="1918946"/>
    <lineage>
        <taxon>Bacteria</taxon>
        <taxon>Pseudomonadati</taxon>
        <taxon>Pseudomonadota</taxon>
        <taxon>Gammaproteobacteria</taxon>
        <taxon>Vibrionales</taxon>
        <taxon>Vibrionaceae</taxon>
        <taxon>Vibrio</taxon>
    </lineage>
</organism>
<dbReference type="PANTHER" id="PTHR24421">
    <property type="entry name" value="NITRATE/NITRITE SENSOR PROTEIN NARX-RELATED"/>
    <property type="match status" value="1"/>
</dbReference>
<keyword evidence="12 14" id="KW-0902">Two-component regulatory system</keyword>
<sequence>MINRVGAMRMQSYRILAFSNPASLNQAREEVRRLQAALTAPTFTTFIADEHFIDSYDAIIKLWESETKKILLSPSVAPLQKRQAVKTFIAQLNVLISKIDHHTENNITAISNTQNVFFLLTLVFLFLAFSALHKHLFTPWRSLLHIANAVRQGDFEQRFESRDYRDEMAVLGNALNDMSSQLKLTYDDLEQRVNTKTHELERQNQFLDFLYRSGRSFNRHRLSVDALASLFNELMVIADLQRITFYPSEHLRYILDNTMDYQPSKRSNTEQELITQAWSVSDDSREYGRLETMSTHAIPAAQAQLIETFCDSFTQYLGAFIQEQQTHQLLVLEERQTIARELHDSIAQSLSFLKIKSGILRIKSDNLTPSQYQLLEEISQEINSAYHQLRELLVTFRLTLDDACLANAIQKTIDEYSEKLGFIIHLKNEWPEHCIQPQQAIHILHIIREALSNIYKHSGATDVLVSLTRDSDKECHLTIRDNGVGISPQNQTLSTHYGLTIIADRVKSLPGRLKIDSQEHQGTTLLIGFSPSQKD</sequence>
<dbReference type="InterPro" id="IPR050482">
    <property type="entry name" value="Sensor_HK_TwoCompSys"/>
</dbReference>
<evidence type="ECO:0000256" key="5">
    <source>
        <dbReference type="ARBA" id="ARBA00022553"/>
    </source>
</evidence>
<dbReference type="PIRSF" id="PIRSF003167">
    <property type="entry name" value="STHK_NarX/NarQ"/>
    <property type="match status" value="1"/>
</dbReference>
<evidence type="ECO:0000259" key="17">
    <source>
        <dbReference type="PROSITE" id="PS50885"/>
    </source>
</evidence>
<dbReference type="InterPro" id="IPR042295">
    <property type="entry name" value="NarX-like_N_sf"/>
</dbReference>
<comment type="subcellular location">
    <subcellularLocation>
        <location evidence="2">Cell inner membrane</location>
        <topology evidence="2">Multi-pass membrane protein</topology>
    </subcellularLocation>
</comment>
<evidence type="ECO:0000256" key="10">
    <source>
        <dbReference type="ARBA" id="ARBA00022840"/>
    </source>
</evidence>
<evidence type="ECO:0000256" key="13">
    <source>
        <dbReference type="ARBA" id="ARBA00023136"/>
    </source>
</evidence>
<reference evidence="18 19" key="1">
    <citation type="submission" date="2017-02" db="EMBL/GenBank/DDBJ databases">
        <authorList>
            <person name="Peterson S.W."/>
        </authorList>
    </citation>
    <scope>NUCLEOTIDE SEQUENCE [LARGE SCALE GENOMIC DNA]</scope>
    <source>
        <strain evidence="18 19">CECT 9027</strain>
    </source>
</reference>
<dbReference type="Pfam" id="PF00672">
    <property type="entry name" value="HAMP"/>
    <property type="match status" value="1"/>
</dbReference>
<dbReference type="PANTHER" id="PTHR24421:SF51">
    <property type="entry name" value="NITRATE_NITRITE SENSOR PROTEIN NARX"/>
    <property type="match status" value="1"/>
</dbReference>
<dbReference type="EMBL" id="FUFT01000002">
    <property type="protein sequence ID" value="SJL82610.1"/>
    <property type="molecule type" value="Genomic_DNA"/>
</dbReference>
<dbReference type="Pfam" id="PF02518">
    <property type="entry name" value="HATPase_c"/>
    <property type="match status" value="1"/>
</dbReference>
<evidence type="ECO:0000256" key="3">
    <source>
        <dbReference type="ARBA" id="ARBA00022475"/>
    </source>
</evidence>
<feature type="domain" description="Histidine kinase" evidence="16">
    <location>
        <begin position="337"/>
        <end position="533"/>
    </location>
</feature>
<dbReference type="SMART" id="SM00304">
    <property type="entry name" value="HAMP"/>
    <property type="match status" value="1"/>
</dbReference>
<evidence type="ECO:0000256" key="7">
    <source>
        <dbReference type="ARBA" id="ARBA00022692"/>
    </source>
</evidence>
<dbReference type="Gene3D" id="1.20.120.960">
    <property type="entry name" value="Histidine kinase NarX, sensor domain"/>
    <property type="match status" value="1"/>
</dbReference>
<evidence type="ECO:0000256" key="1">
    <source>
        <dbReference type="ARBA" id="ARBA00000085"/>
    </source>
</evidence>
<dbReference type="EC" id="2.7.13.3" evidence="14"/>
<evidence type="ECO:0000256" key="14">
    <source>
        <dbReference type="PIRNR" id="PIRNR003167"/>
    </source>
</evidence>
<dbReference type="STRING" id="1918946.VPAL9027_00540"/>
<dbReference type="PROSITE" id="PS50109">
    <property type="entry name" value="HIS_KIN"/>
    <property type="match status" value="1"/>
</dbReference>
<dbReference type="Pfam" id="PF13675">
    <property type="entry name" value="PilJ"/>
    <property type="match status" value="1"/>
</dbReference>
<accession>A0A1R4B114</accession>
<keyword evidence="9 14" id="KW-0418">Kinase</keyword>
<keyword evidence="7 15" id="KW-0812">Transmembrane</keyword>
<protein>
    <recommendedName>
        <fullName evidence="14">Sensor protein</fullName>
        <ecNumber evidence="14">2.7.13.3</ecNumber>
    </recommendedName>
</protein>
<dbReference type="Gene3D" id="1.20.5.1930">
    <property type="match status" value="1"/>
</dbReference>
<evidence type="ECO:0000256" key="6">
    <source>
        <dbReference type="ARBA" id="ARBA00022679"/>
    </source>
</evidence>
<keyword evidence="13 14" id="KW-0472">Membrane</keyword>
<dbReference type="GO" id="GO:0005886">
    <property type="term" value="C:plasma membrane"/>
    <property type="evidence" value="ECO:0007669"/>
    <property type="project" value="UniProtKB-SubCell"/>
</dbReference>
<keyword evidence="8 14" id="KW-0547">Nucleotide-binding</keyword>
<evidence type="ECO:0000256" key="2">
    <source>
        <dbReference type="ARBA" id="ARBA00004429"/>
    </source>
</evidence>
<dbReference type="Gene3D" id="1.10.287.130">
    <property type="match status" value="1"/>
</dbReference>
<dbReference type="GO" id="GO:0046983">
    <property type="term" value="F:protein dimerization activity"/>
    <property type="evidence" value="ECO:0007669"/>
    <property type="project" value="UniProtKB-UniRule"/>
</dbReference>
<dbReference type="SUPFAM" id="SSF55874">
    <property type="entry name" value="ATPase domain of HSP90 chaperone/DNA topoisomerase II/histidine kinase"/>
    <property type="match status" value="1"/>
</dbReference>
<dbReference type="Pfam" id="PF07730">
    <property type="entry name" value="HisKA_3"/>
    <property type="match status" value="1"/>
</dbReference>
<feature type="transmembrane region" description="Helical" evidence="15">
    <location>
        <begin position="116"/>
        <end position="133"/>
    </location>
</feature>
<dbReference type="SMART" id="SM00387">
    <property type="entry name" value="HATPase_c"/>
    <property type="match status" value="1"/>
</dbReference>
<dbReference type="CDD" id="cd06225">
    <property type="entry name" value="HAMP"/>
    <property type="match status" value="1"/>
</dbReference>
<evidence type="ECO:0000256" key="9">
    <source>
        <dbReference type="ARBA" id="ARBA00022777"/>
    </source>
</evidence>
<dbReference type="InterPro" id="IPR036890">
    <property type="entry name" value="HATPase_C_sf"/>
</dbReference>
<name>A0A1R4B114_9VIBR</name>
<dbReference type="PROSITE" id="PS50885">
    <property type="entry name" value="HAMP"/>
    <property type="match status" value="1"/>
</dbReference>
<keyword evidence="10 14" id="KW-0067">ATP-binding</keyword>
<dbReference type="Proteomes" id="UP000189475">
    <property type="component" value="Unassembled WGS sequence"/>
</dbReference>
<evidence type="ECO:0000313" key="19">
    <source>
        <dbReference type="Proteomes" id="UP000189475"/>
    </source>
</evidence>